<dbReference type="Proteomes" id="UP000887578">
    <property type="component" value="Unplaced"/>
</dbReference>
<proteinExistence type="predicted"/>
<reference evidence="2" key="1">
    <citation type="submission" date="2022-11" db="UniProtKB">
        <authorList>
            <consortium name="WormBaseParasite"/>
        </authorList>
    </citation>
    <scope>IDENTIFICATION</scope>
</reference>
<accession>A0A914PSU6</accession>
<organism evidence="1 2">
    <name type="scientific">Panagrolaimus davidi</name>
    <dbReference type="NCBI Taxonomy" id="227884"/>
    <lineage>
        <taxon>Eukaryota</taxon>
        <taxon>Metazoa</taxon>
        <taxon>Ecdysozoa</taxon>
        <taxon>Nematoda</taxon>
        <taxon>Chromadorea</taxon>
        <taxon>Rhabditida</taxon>
        <taxon>Tylenchina</taxon>
        <taxon>Panagrolaimomorpha</taxon>
        <taxon>Panagrolaimoidea</taxon>
        <taxon>Panagrolaimidae</taxon>
        <taxon>Panagrolaimus</taxon>
    </lineage>
</organism>
<keyword evidence="1" id="KW-1185">Reference proteome</keyword>
<sequence>MLQSVSSHLMAEGTFDSRKVSTQTLLEHSPRPSPKPSIINSHVLQHAQLDLSSMCSVIARCMIIFIFQI</sequence>
<dbReference type="AlphaFoldDB" id="A0A914PSU6"/>
<name>A0A914PSU6_9BILA</name>
<dbReference type="WBParaSite" id="PDA_v2.g21240.t1">
    <property type="protein sequence ID" value="PDA_v2.g21240.t1"/>
    <property type="gene ID" value="PDA_v2.g21240"/>
</dbReference>
<evidence type="ECO:0000313" key="2">
    <source>
        <dbReference type="WBParaSite" id="PDA_v2.g21240.t1"/>
    </source>
</evidence>
<evidence type="ECO:0000313" key="1">
    <source>
        <dbReference type="Proteomes" id="UP000887578"/>
    </source>
</evidence>
<protein>
    <submittedName>
        <fullName evidence="2">Uncharacterized protein</fullName>
    </submittedName>
</protein>